<reference evidence="1" key="1">
    <citation type="submission" date="2013-11" db="EMBL/GenBank/DDBJ databases">
        <title>Microbial diversity, functional groups and degradation webs in Northern and Southern Mediterranean and Red Sea marine crude oil polluted sites.</title>
        <authorList>
            <person name="Daffonchio D."/>
            <person name="Mapelli F."/>
            <person name="Ferrer M."/>
            <person name="Richter M."/>
            <person name="Cherif A."/>
            <person name="Malkawi H.I."/>
            <person name="Yakimov M.M."/>
            <person name="Abdel-Fattah Y.R."/>
            <person name="Blaghen M."/>
            <person name="Golyshin P.N."/>
            <person name="Kalogerakis N."/>
            <person name="Boon N."/>
            <person name="Magagnini M."/>
            <person name="Fava F."/>
        </authorList>
    </citation>
    <scope>NUCLEOTIDE SEQUENCE</scope>
</reference>
<organism evidence="1">
    <name type="scientific">marine sediment metagenome</name>
    <dbReference type="NCBI Taxonomy" id="412755"/>
    <lineage>
        <taxon>unclassified sequences</taxon>
        <taxon>metagenomes</taxon>
        <taxon>ecological metagenomes</taxon>
    </lineage>
</organism>
<comment type="caution">
    <text evidence="1">The sequence shown here is derived from an EMBL/GenBank/DDBJ whole genome shotgun (WGS) entry which is preliminary data.</text>
</comment>
<sequence>MLFYSYLKIHVYYFEFIYTDLTDLYVFRQSSVALHL</sequence>
<dbReference type="EMBL" id="AYSL01000110">
    <property type="protein sequence ID" value="KTF08174.1"/>
    <property type="molecule type" value="Genomic_DNA"/>
</dbReference>
<gene>
    <name evidence="1" type="ORF">MGSAQ_000329</name>
</gene>
<accession>A0A1B6NXN5</accession>
<proteinExistence type="predicted"/>
<dbReference type="AlphaFoldDB" id="A0A1B6NXN5"/>
<protein>
    <submittedName>
        <fullName evidence="1">Uncharacterized protein</fullName>
    </submittedName>
</protein>
<evidence type="ECO:0000313" key="1">
    <source>
        <dbReference type="EMBL" id="KTF08174.1"/>
    </source>
</evidence>
<name>A0A1B6NXN5_9ZZZZ</name>